<dbReference type="AlphaFoldDB" id="A0A1G7YD31"/>
<dbReference type="GO" id="GO:0044550">
    <property type="term" value="P:secondary metabolite biosynthetic process"/>
    <property type="evidence" value="ECO:0007669"/>
    <property type="project" value="TreeGrafter"/>
</dbReference>
<dbReference type="Proteomes" id="UP000198923">
    <property type="component" value="Unassembled WGS sequence"/>
</dbReference>
<dbReference type="GO" id="GO:0006633">
    <property type="term" value="P:fatty acid biosynthetic process"/>
    <property type="evidence" value="ECO:0007669"/>
    <property type="project" value="InterPro"/>
</dbReference>
<dbReference type="InterPro" id="IPR013747">
    <property type="entry name" value="ACP_syn_III_C"/>
</dbReference>
<evidence type="ECO:0000259" key="4">
    <source>
        <dbReference type="Pfam" id="PF08545"/>
    </source>
</evidence>
<feature type="domain" description="Beta-ketoacyl-[acyl-carrier-protein] synthase III C-terminal" evidence="3">
    <location>
        <begin position="254"/>
        <end position="327"/>
    </location>
</feature>
<dbReference type="RefSeq" id="WP_218125794.1">
    <property type="nucleotide sequence ID" value="NZ_FNCN01000009.1"/>
</dbReference>
<evidence type="ECO:0000256" key="2">
    <source>
        <dbReference type="ARBA" id="ARBA00023315"/>
    </source>
</evidence>
<dbReference type="InterPro" id="IPR016039">
    <property type="entry name" value="Thiolase-like"/>
</dbReference>
<evidence type="ECO:0000259" key="3">
    <source>
        <dbReference type="Pfam" id="PF08541"/>
    </source>
</evidence>
<dbReference type="STRING" id="504805.SAMN05421505_109206"/>
<evidence type="ECO:0000256" key="1">
    <source>
        <dbReference type="ARBA" id="ARBA00022679"/>
    </source>
</evidence>
<gene>
    <name evidence="5" type="ORF">SAMN05421505_109206</name>
</gene>
<proteinExistence type="predicted"/>
<keyword evidence="1" id="KW-0808">Transferase</keyword>
<feature type="domain" description="Beta-ketoacyl-[acyl-carrier-protein] synthase III N-terminal" evidence="4">
    <location>
        <begin position="120"/>
        <end position="199"/>
    </location>
</feature>
<dbReference type="Pfam" id="PF08541">
    <property type="entry name" value="ACP_syn_III_C"/>
    <property type="match status" value="1"/>
</dbReference>
<dbReference type="InterPro" id="IPR013751">
    <property type="entry name" value="ACP_syn_III_N"/>
</dbReference>
<dbReference type="GO" id="GO:0004315">
    <property type="term" value="F:3-oxoacyl-[acyl-carrier-protein] synthase activity"/>
    <property type="evidence" value="ECO:0007669"/>
    <property type="project" value="InterPro"/>
</dbReference>
<reference evidence="5 6" key="1">
    <citation type="submission" date="2016-10" db="EMBL/GenBank/DDBJ databases">
        <authorList>
            <person name="de Groot N.N."/>
        </authorList>
    </citation>
    <scope>NUCLEOTIDE SEQUENCE [LARGE SCALE GENOMIC DNA]</scope>
    <source>
        <strain evidence="5 6">CPCC 201354</strain>
    </source>
</reference>
<organism evidence="5 6">
    <name type="scientific">Sinosporangium album</name>
    <dbReference type="NCBI Taxonomy" id="504805"/>
    <lineage>
        <taxon>Bacteria</taxon>
        <taxon>Bacillati</taxon>
        <taxon>Actinomycetota</taxon>
        <taxon>Actinomycetes</taxon>
        <taxon>Streptosporangiales</taxon>
        <taxon>Streptosporangiaceae</taxon>
        <taxon>Sinosporangium</taxon>
    </lineage>
</organism>
<keyword evidence="2" id="KW-0012">Acyltransferase</keyword>
<name>A0A1G7YD31_9ACTN</name>
<evidence type="ECO:0000313" key="5">
    <source>
        <dbReference type="EMBL" id="SDG94462.1"/>
    </source>
</evidence>
<dbReference type="SUPFAM" id="SSF53901">
    <property type="entry name" value="Thiolase-like"/>
    <property type="match status" value="2"/>
</dbReference>
<evidence type="ECO:0000313" key="6">
    <source>
        <dbReference type="Proteomes" id="UP000198923"/>
    </source>
</evidence>
<sequence>MSTSDIHILSTGTALPGSAIDNAALGKRFGMDALWEQWVDTFVGTKSRYLSFDLDSGEPFGRLADLGETAGRAALSAAGVEPGDIDAVVLGTATPDMLMPATVNVIADRLEIDAVPTYQLQSGCTGAVQALALARHLLRDDGIRTVLVLAGDTCTKYFDMDADYSELPPAELINLVLFGDGAGAAVLSSEPRPGAPVLREVFTRLVGGGLPPGHELDWFGPADKHEERPGVTEDYKAVEHLVPGLAGEVLGELLERLEWSAGEVDFLLPPQLSGRMTERIVAGLGMAEAEEVTCVAEVGNSGNALPFLQLDRLLTRMADGDRAVGVAIESSKWIKGGFAVERVA</sequence>
<protein>
    <submittedName>
        <fullName evidence="5">3-oxoacyl-[acyl-carrier-protein] synthase-3</fullName>
    </submittedName>
</protein>
<dbReference type="PANTHER" id="PTHR34069">
    <property type="entry name" value="3-OXOACYL-[ACYL-CARRIER-PROTEIN] SYNTHASE 3"/>
    <property type="match status" value="1"/>
</dbReference>
<keyword evidence="6" id="KW-1185">Reference proteome</keyword>
<dbReference type="PANTHER" id="PTHR34069:SF2">
    <property type="entry name" value="BETA-KETOACYL-[ACYL-CARRIER-PROTEIN] SYNTHASE III"/>
    <property type="match status" value="1"/>
</dbReference>
<dbReference type="Pfam" id="PF08545">
    <property type="entry name" value="ACP_syn_III"/>
    <property type="match status" value="1"/>
</dbReference>
<dbReference type="Gene3D" id="3.40.47.10">
    <property type="match status" value="2"/>
</dbReference>
<accession>A0A1G7YD31</accession>
<dbReference type="EMBL" id="FNCN01000009">
    <property type="protein sequence ID" value="SDG94462.1"/>
    <property type="molecule type" value="Genomic_DNA"/>
</dbReference>